<organism evidence="1 2">
    <name type="scientific">Dentiscutata erythropus</name>
    <dbReference type="NCBI Taxonomy" id="1348616"/>
    <lineage>
        <taxon>Eukaryota</taxon>
        <taxon>Fungi</taxon>
        <taxon>Fungi incertae sedis</taxon>
        <taxon>Mucoromycota</taxon>
        <taxon>Glomeromycotina</taxon>
        <taxon>Glomeromycetes</taxon>
        <taxon>Diversisporales</taxon>
        <taxon>Gigasporaceae</taxon>
        <taxon>Dentiscutata</taxon>
    </lineage>
</organism>
<protein>
    <submittedName>
        <fullName evidence="1">11982_t:CDS:1</fullName>
    </submittedName>
</protein>
<comment type="caution">
    <text evidence="1">The sequence shown here is derived from an EMBL/GenBank/DDBJ whole genome shotgun (WGS) entry which is preliminary data.</text>
</comment>
<accession>A0A9N9KAT7</accession>
<reference evidence="1" key="1">
    <citation type="submission" date="2021-06" db="EMBL/GenBank/DDBJ databases">
        <authorList>
            <person name="Kallberg Y."/>
            <person name="Tangrot J."/>
            <person name="Rosling A."/>
        </authorList>
    </citation>
    <scope>NUCLEOTIDE SEQUENCE</scope>
    <source>
        <strain evidence="1">MA453B</strain>
    </source>
</reference>
<evidence type="ECO:0000313" key="1">
    <source>
        <dbReference type="EMBL" id="CAG8820525.1"/>
    </source>
</evidence>
<name>A0A9N9KAT7_9GLOM</name>
<gene>
    <name evidence="1" type="ORF">DERYTH_LOCUS26974</name>
</gene>
<dbReference type="OrthoDB" id="10561205at2759"/>
<sequence length="104" mass="11637">IKAALNLVLNIGCKDKLIGIINGFIDQKKNNNSENNENENLHILDSLVHKRREHPPSTSIKSSTENQLQNISIRNSAINLIDPNLYIHNNSKNTAVKTLLNTLT</sequence>
<feature type="non-terminal residue" evidence="1">
    <location>
        <position position="104"/>
    </location>
</feature>
<evidence type="ECO:0000313" key="2">
    <source>
        <dbReference type="Proteomes" id="UP000789405"/>
    </source>
</evidence>
<dbReference type="Proteomes" id="UP000789405">
    <property type="component" value="Unassembled WGS sequence"/>
</dbReference>
<feature type="non-terminal residue" evidence="1">
    <location>
        <position position="1"/>
    </location>
</feature>
<proteinExistence type="predicted"/>
<dbReference type="EMBL" id="CAJVPY010059472">
    <property type="protein sequence ID" value="CAG8820525.1"/>
    <property type="molecule type" value="Genomic_DNA"/>
</dbReference>
<keyword evidence="2" id="KW-1185">Reference proteome</keyword>
<dbReference type="AlphaFoldDB" id="A0A9N9KAT7"/>